<accession>A0ABQ4HTF2</accession>
<comment type="caution">
    <text evidence="8">The sequence shown here is derived from an EMBL/GenBank/DDBJ whole genome shotgun (WGS) entry which is preliminary data.</text>
</comment>
<evidence type="ECO:0000256" key="2">
    <source>
        <dbReference type="ARBA" id="ARBA00012338"/>
    </source>
</evidence>
<dbReference type="InterPro" id="IPR022761">
    <property type="entry name" value="Fumarate_lyase_N"/>
</dbReference>
<evidence type="ECO:0000259" key="6">
    <source>
        <dbReference type="Pfam" id="PF00206"/>
    </source>
</evidence>
<dbReference type="EC" id="4.3.2.1" evidence="2"/>
<keyword evidence="5 8" id="KW-0456">Lyase</keyword>
<feature type="domain" description="Fumarate lyase N-terminal" evidence="6">
    <location>
        <begin position="105"/>
        <end position="308"/>
    </location>
</feature>
<dbReference type="PANTHER" id="PTHR43814:SF1">
    <property type="entry name" value="ARGININOSUCCINATE LYASE"/>
    <property type="match status" value="1"/>
</dbReference>
<dbReference type="RefSeq" id="WP_204005143.1">
    <property type="nucleotide sequence ID" value="NZ_BOOZ01000009.1"/>
</dbReference>
<evidence type="ECO:0000313" key="9">
    <source>
        <dbReference type="Proteomes" id="UP000647017"/>
    </source>
</evidence>
<proteinExistence type="predicted"/>
<gene>
    <name evidence="8" type="primary">argH_1</name>
    <name evidence="8" type="ORF">Van01_21220</name>
</gene>
<protein>
    <recommendedName>
        <fullName evidence="2">argininosuccinate lyase</fullName>
        <ecNumber evidence="2">4.3.2.1</ecNumber>
    </recommendedName>
</protein>
<dbReference type="InterPro" id="IPR029419">
    <property type="entry name" value="Arg_succ_lyase_C"/>
</dbReference>
<evidence type="ECO:0000256" key="3">
    <source>
        <dbReference type="ARBA" id="ARBA00022571"/>
    </source>
</evidence>
<dbReference type="InterPro" id="IPR009049">
    <property type="entry name" value="Argininosuccinate_lyase"/>
</dbReference>
<dbReference type="PANTHER" id="PTHR43814">
    <property type="entry name" value="ARGININOSUCCINATE LYASE"/>
    <property type="match status" value="1"/>
</dbReference>
<organism evidence="8 9">
    <name type="scientific">Micromonospora andamanensis</name>
    <dbReference type="NCBI Taxonomy" id="1287068"/>
    <lineage>
        <taxon>Bacteria</taxon>
        <taxon>Bacillati</taxon>
        <taxon>Actinomycetota</taxon>
        <taxon>Actinomycetes</taxon>
        <taxon>Micromonosporales</taxon>
        <taxon>Micromonosporaceae</taxon>
        <taxon>Micromonospora</taxon>
    </lineage>
</organism>
<comment type="pathway">
    <text evidence="1">Amino-acid biosynthesis; L-arginine biosynthesis; L-arginine from L-ornithine and carbamoyl phosphate: step 3/3.</text>
</comment>
<keyword evidence="3" id="KW-0055">Arginine biosynthesis</keyword>
<evidence type="ECO:0000256" key="4">
    <source>
        <dbReference type="ARBA" id="ARBA00022605"/>
    </source>
</evidence>
<feature type="domain" description="Argininosuccinate lyase C-terminal" evidence="7">
    <location>
        <begin position="372"/>
        <end position="415"/>
    </location>
</feature>
<keyword evidence="9" id="KW-1185">Reference proteome</keyword>
<evidence type="ECO:0000313" key="8">
    <source>
        <dbReference type="EMBL" id="GIJ08908.1"/>
    </source>
</evidence>
<sequence>MNGPLSSPGTGRIASPLAGKAQRLCYEASDPVADRAILRLIAQVDRAHLVMLAERGIIAGGKAARLLRTVRDIEAEGFAPVLSLPRPRGIYLAYEEAVTRRCGPDVGGLLHTGRSRNDLNATTTLLGLRDRGSDVVAEGGRLVTALLASAGRHLDDVMAIHTHYQPAMPITYGYYLTGVALALLRGLDRMMACLRAIRRCPLGAHAVAGTDLELDTERTAALLGFESGPLHAVDAIASRDASLDALGVAANLAVTVSRLAADLQLWSSSEVHYVHFPDWLVGGSSALPQKRNAFVLEHLKARPTRVLGAWVTATSAIRSAPFTNSIEVGTEAMAPVAPALRTTRDVLALAALVVAGARPRPATMEPAAARGFVEATAVTNDLVRQGVPFREAHRRVGAAVLRAVDDGAAWPPEGLARIDPRTAADRARFGGGPGSRAETLAAAWALRHRLRADLHDLRRRWAEAAVALGAASEAVCRG</sequence>
<dbReference type="Pfam" id="PF14698">
    <property type="entry name" value="ASL_C2"/>
    <property type="match status" value="1"/>
</dbReference>
<name>A0ABQ4HTF2_9ACTN</name>
<dbReference type="Pfam" id="PF00206">
    <property type="entry name" value="Lyase_1"/>
    <property type="match status" value="1"/>
</dbReference>
<dbReference type="InterPro" id="IPR000362">
    <property type="entry name" value="Fumarate_lyase_fam"/>
</dbReference>
<dbReference type="PRINTS" id="PR00149">
    <property type="entry name" value="FUMRATELYASE"/>
</dbReference>
<dbReference type="EMBL" id="BOOZ01000009">
    <property type="protein sequence ID" value="GIJ08908.1"/>
    <property type="molecule type" value="Genomic_DNA"/>
</dbReference>
<reference evidence="8 9" key="1">
    <citation type="submission" date="2021-01" db="EMBL/GenBank/DDBJ databases">
        <title>Whole genome shotgun sequence of Verrucosispora andamanensis NBRC 109075.</title>
        <authorList>
            <person name="Komaki H."/>
            <person name="Tamura T."/>
        </authorList>
    </citation>
    <scope>NUCLEOTIDE SEQUENCE [LARGE SCALE GENOMIC DNA]</scope>
    <source>
        <strain evidence="8 9">NBRC 109075</strain>
    </source>
</reference>
<dbReference type="InterPro" id="IPR024083">
    <property type="entry name" value="Fumarase/histidase_N"/>
</dbReference>
<evidence type="ECO:0000256" key="1">
    <source>
        <dbReference type="ARBA" id="ARBA00004941"/>
    </source>
</evidence>
<evidence type="ECO:0000259" key="7">
    <source>
        <dbReference type="Pfam" id="PF14698"/>
    </source>
</evidence>
<dbReference type="PRINTS" id="PR00145">
    <property type="entry name" value="ARGSUCLYASE"/>
</dbReference>
<dbReference type="Gene3D" id="1.10.40.30">
    <property type="entry name" value="Fumarase/aspartase (C-terminal domain)"/>
    <property type="match status" value="1"/>
</dbReference>
<evidence type="ECO:0000256" key="5">
    <source>
        <dbReference type="ARBA" id="ARBA00023239"/>
    </source>
</evidence>
<keyword evidence="4" id="KW-0028">Amino-acid biosynthesis</keyword>
<dbReference type="GO" id="GO:0016829">
    <property type="term" value="F:lyase activity"/>
    <property type="evidence" value="ECO:0007669"/>
    <property type="project" value="UniProtKB-KW"/>
</dbReference>
<dbReference type="Proteomes" id="UP000647017">
    <property type="component" value="Unassembled WGS sequence"/>
</dbReference>
<dbReference type="SUPFAM" id="SSF48557">
    <property type="entry name" value="L-aspartase-like"/>
    <property type="match status" value="1"/>
</dbReference>
<dbReference type="Gene3D" id="1.10.275.10">
    <property type="entry name" value="Fumarase/aspartase (N-terminal domain)"/>
    <property type="match status" value="1"/>
</dbReference>
<dbReference type="Gene3D" id="1.20.200.10">
    <property type="entry name" value="Fumarase/aspartase (Central domain)"/>
    <property type="match status" value="1"/>
</dbReference>
<dbReference type="InterPro" id="IPR008948">
    <property type="entry name" value="L-Aspartase-like"/>
</dbReference>